<organism evidence="1">
    <name type="scientific">candidate division WOR-3 bacterium</name>
    <dbReference type="NCBI Taxonomy" id="2052148"/>
    <lineage>
        <taxon>Bacteria</taxon>
        <taxon>Bacteria division WOR-3</taxon>
    </lineage>
</organism>
<dbReference type="InterPro" id="IPR011231">
    <property type="entry name" value="Phage_VT1-Sakai_H0018"/>
</dbReference>
<dbReference type="Pfam" id="PF09956">
    <property type="entry name" value="Phage_cement_2"/>
    <property type="match status" value="1"/>
</dbReference>
<dbReference type="EMBL" id="DTLI01000016">
    <property type="protein sequence ID" value="HHS51336.1"/>
    <property type="molecule type" value="Genomic_DNA"/>
</dbReference>
<sequence length="112" mass="11955">MAQNQKLWDDVKTVKITASAAHVAGDLVHEGNWYGVCVDNIANGDEGMIHIRGVFNLTKQSASQVIATGDLIEFVTGGKVQKFASGTKIGKAYEASGNGETTVNVILMPELY</sequence>
<dbReference type="AlphaFoldDB" id="A0A7C6EAD2"/>
<accession>A0A7C6EAD2</accession>
<reference evidence="1" key="1">
    <citation type="journal article" date="2020" name="mSystems">
        <title>Genome- and Community-Level Interaction Insights into Carbon Utilization and Element Cycling Functions of Hydrothermarchaeota in Hydrothermal Sediment.</title>
        <authorList>
            <person name="Zhou Z."/>
            <person name="Liu Y."/>
            <person name="Xu W."/>
            <person name="Pan J."/>
            <person name="Luo Z.H."/>
            <person name="Li M."/>
        </authorList>
    </citation>
    <scope>NUCLEOTIDE SEQUENCE [LARGE SCALE GENOMIC DNA]</scope>
    <source>
        <strain evidence="1">SpSt-876</strain>
    </source>
</reference>
<proteinExistence type="predicted"/>
<name>A0A7C6EAD2_UNCW3</name>
<evidence type="ECO:0000313" key="1">
    <source>
        <dbReference type="EMBL" id="HHS51336.1"/>
    </source>
</evidence>
<gene>
    <name evidence="1" type="ORF">ENW73_00510</name>
</gene>
<protein>
    <submittedName>
        <fullName evidence="1">DUF2190 family protein</fullName>
    </submittedName>
</protein>
<comment type="caution">
    <text evidence="1">The sequence shown here is derived from an EMBL/GenBank/DDBJ whole genome shotgun (WGS) entry which is preliminary data.</text>
</comment>
<dbReference type="PIRSF" id="PIRSF030771">
    <property type="entry name" value="UCP030771"/>
    <property type="match status" value="1"/>
</dbReference>